<sequence length="548" mass="59310">MSNPPPVRGKPSLIAAAQAQPATIQPTSGTSVSVPPNLASVPMSVVSSEGSNSVSARSTPAPSVTRAESSAPPGGVQRMKFKPKVPIRRMKQEVDVKPDITSAPAPSVSARGGLRGRGRGAAGRGRGRGAAPTTSIAAGVFGGPRPVQSASSSRRFAAAPAPAPRIFDEQDAEVYSDHSDHEGTMGRPIDIDLVSTMSESAPTSLYRDRRLNDKKAKENIKKDKGKNKKKDKSNSNSNSISNSMDIDSNTTNDINSAVGYGVKAEPISPEKQSRELERQDDVMLSDDEMQDRDNLGRRVRNFAQTGGMEDPRDQHDMDRDEDSENDDDVNEAQKVDLSESEEEEEEEDMQGDFVQADGMDNPEEKLFIFQFPHLFPKFLPSDPVDLTQPSTSNGDLKPVTSAAAPSASANGSATKDIKPDVKPDIKPNVGQLRGGVKKPIEHQPEGRIGTMVVMKSGKVKIVMGKDIVMNVTPGLPTTFIQHLVHLDQKTKSAQVLGEVHKNYIVTPDVDRLLQELYINGGQTPGEVDADRRRKLARERGLMTMKREI</sequence>
<feature type="compositionally biased region" description="Low complexity" evidence="5">
    <location>
        <begin position="401"/>
        <end position="413"/>
    </location>
</feature>
<feature type="compositionally biased region" description="Basic and acidic residues" evidence="5">
    <location>
        <begin position="309"/>
        <end position="318"/>
    </location>
</feature>
<evidence type="ECO:0000256" key="4">
    <source>
        <dbReference type="ARBA" id="ARBA00023242"/>
    </source>
</evidence>
<organism evidence="6 7">
    <name type="scientific">Kwoniella shivajii</name>
    <dbReference type="NCBI Taxonomy" id="564305"/>
    <lineage>
        <taxon>Eukaryota</taxon>
        <taxon>Fungi</taxon>
        <taxon>Dikarya</taxon>
        <taxon>Basidiomycota</taxon>
        <taxon>Agaricomycotina</taxon>
        <taxon>Tremellomycetes</taxon>
        <taxon>Tremellales</taxon>
        <taxon>Cryptococcaceae</taxon>
        <taxon>Kwoniella</taxon>
    </lineage>
</organism>
<dbReference type="PANTHER" id="PTHR13408:SF0">
    <property type="entry name" value="DNA-DIRECTED RNA POLYMERASE III SUBUNIT RPC4"/>
    <property type="match status" value="1"/>
</dbReference>
<feature type="compositionally biased region" description="Basic and acidic residues" evidence="5">
    <location>
        <begin position="415"/>
        <end position="425"/>
    </location>
</feature>
<feature type="region of interest" description="Disordered" evidence="5">
    <location>
        <begin position="1"/>
        <end position="358"/>
    </location>
</feature>
<evidence type="ECO:0000313" key="7">
    <source>
        <dbReference type="Proteomes" id="UP001329825"/>
    </source>
</evidence>
<feature type="compositionally biased region" description="Basic and acidic residues" evidence="5">
    <location>
        <begin position="206"/>
        <end position="222"/>
    </location>
</feature>
<feature type="compositionally biased region" description="Low complexity" evidence="5">
    <location>
        <begin position="234"/>
        <end position="249"/>
    </location>
</feature>
<dbReference type="EMBL" id="CP141889">
    <property type="protein sequence ID" value="WRT69389.1"/>
    <property type="molecule type" value="Genomic_DNA"/>
</dbReference>
<evidence type="ECO:0000256" key="1">
    <source>
        <dbReference type="ARBA" id="ARBA00004123"/>
    </source>
</evidence>
<evidence type="ECO:0000256" key="2">
    <source>
        <dbReference type="ARBA" id="ARBA00022478"/>
    </source>
</evidence>
<feature type="compositionally biased region" description="Low complexity" evidence="5">
    <location>
        <begin position="149"/>
        <end position="160"/>
    </location>
</feature>
<keyword evidence="7" id="KW-1185">Reference proteome</keyword>
<dbReference type="GeneID" id="87958503"/>
<evidence type="ECO:0000256" key="5">
    <source>
        <dbReference type="SAM" id="MobiDB-lite"/>
    </source>
</evidence>
<feature type="compositionally biased region" description="Gly residues" evidence="5">
    <location>
        <begin position="113"/>
        <end position="124"/>
    </location>
</feature>
<keyword evidence="3" id="KW-0804">Transcription</keyword>
<feature type="compositionally biased region" description="Low complexity" evidence="5">
    <location>
        <begin position="14"/>
        <end position="27"/>
    </location>
</feature>
<protein>
    <recommendedName>
        <fullName evidence="8">DNA-directed RNA polymerase III subunit RPC4</fullName>
    </recommendedName>
</protein>
<feature type="compositionally biased region" description="Basic residues" evidence="5">
    <location>
        <begin position="79"/>
        <end position="89"/>
    </location>
</feature>
<dbReference type="RefSeq" id="XP_062794128.1">
    <property type="nucleotide sequence ID" value="XM_062938077.1"/>
</dbReference>
<evidence type="ECO:0000256" key="3">
    <source>
        <dbReference type="ARBA" id="ARBA00023163"/>
    </source>
</evidence>
<feature type="compositionally biased region" description="Acidic residues" evidence="5">
    <location>
        <begin position="319"/>
        <end position="330"/>
    </location>
</feature>
<gene>
    <name evidence="6" type="ORF">IL334_006373</name>
</gene>
<dbReference type="Proteomes" id="UP001329825">
    <property type="component" value="Chromosome 9"/>
</dbReference>
<keyword evidence="2" id="KW-0240">DNA-directed RNA polymerase</keyword>
<dbReference type="Pfam" id="PF05132">
    <property type="entry name" value="RNA_pol_Rpc4"/>
    <property type="match status" value="1"/>
</dbReference>
<evidence type="ECO:0000313" key="6">
    <source>
        <dbReference type="EMBL" id="WRT69389.1"/>
    </source>
</evidence>
<feature type="compositionally biased region" description="Low complexity" evidence="5">
    <location>
        <begin position="44"/>
        <end position="58"/>
    </location>
</feature>
<feature type="compositionally biased region" description="Acidic residues" evidence="5">
    <location>
        <begin position="338"/>
        <end position="350"/>
    </location>
</feature>
<name>A0ABZ1D7D4_9TREE</name>
<feature type="compositionally biased region" description="Basic and acidic residues" evidence="5">
    <location>
        <begin position="271"/>
        <end position="281"/>
    </location>
</feature>
<proteinExistence type="predicted"/>
<reference evidence="6 7" key="1">
    <citation type="submission" date="2024-01" db="EMBL/GenBank/DDBJ databases">
        <title>Comparative genomics of Cryptococcus and Kwoniella reveals pathogenesis evolution and contrasting modes of karyotype evolution via chromosome fusion or intercentromeric recombination.</title>
        <authorList>
            <person name="Coelho M.A."/>
            <person name="David-Palma M."/>
            <person name="Shea T."/>
            <person name="Bowers K."/>
            <person name="McGinley-Smith S."/>
            <person name="Mohammad A.W."/>
            <person name="Gnirke A."/>
            <person name="Yurkov A.M."/>
            <person name="Nowrousian M."/>
            <person name="Sun S."/>
            <person name="Cuomo C.A."/>
            <person name="Heitman J."/>
        </authorList>
    </citation>
    <scope>NUCLEOTIDE SEQUENCE [LARGE SCALE GENOMIC DNA]</scope>
    <source>
        <strain evidence="6">CBS 11374</strain>
    </source>
</reference>
<comment type="subcellular location">
    <subcellularLocation>
        <location evidence="1">Nucleus</location>
    </subcellularLocation>
</comment>
<feature type="compositionally biased region" description="Basic and acidic residues" evidence="5">
    <location>
        <begin position="175"/>
        <end position="184"/>
    </location>
</feature>
<evidence type="ECO:0008006" key="8">
    <source>
        <dbReference type="Google" id="ProtNLM"/>
    </source>
</evidence>
<feature type="region of interest" description="Disordered" evidence="5">
    <location>
        <begin position="385"/>
        <end position="442"/>
    </location>
</feature>
<accession>A0ABZ1D7D4</accession>
<keyword evidence="4" id="KW-0539">Nucleus</keyword>
<dbReference type="InterPro" id="IPR007811">
    <property type="entry name" value="RPC4"/>
</dbReference>
<dbReference type="PANTHER" id="PTHR13408">
    <property type="entry name" value="DNA-DIRECTED RNA POLYMERASE III"/>
    <property type="match status" value="1"/>
</dbReference>